<dbReference type="Proteomes" id="UP000306007">
    <property type="component" value="Chromosome"/>
</dbReference>
<dbReference type="KEGG" id="tic:FH039_04495"/>
<dbReference type="GeneID" id="40474417"/>
<name>A0A4Y5SJN8_9EURY</name>
<reference evidence="1 2" key="1">
    <citation type="submission" date="2019-06" db="EMBL/GenBank/DDBJ databases">
        <title>Thermococcus indicus sp. nov., a Fe(III)-reducing hyperthermophilic archaeon isolated from the Onnuri vent field of the Central Indian Ocean ridge.</title>
        <authorList>
            <person name="Lim J.K."/>
            <person name="Kim Y.J."/>
            <person name="Kwon K.K."/>
        </authorList>
    </citation>
    <scope>NUCLEOTIDE SEQUENCE [LARGE SCALE GENOMIC DNA]</scope>
    <source>
        <strain evidence="1 2">IOH1</strain>
    </source>
</reference>
<gene>
    <name evidence="1" type="ORF">FH039_04495</name>
</gene>
<dbReference type="RefSeq" id="WP_139680359.1">
    <property type="nucleotide sequence ID" value="NZ_CP040846.1"/>
</dbReference>
<evidence type="ECO:0000313" key="1">
    <source>
        <dbReference type="EMBL" id="QDA31005.1"/>
    </source>
</evidence>
<organism evidence="1 2">
    <name type="scientific">Thermococcus indicus</name>
    <dbReference type="NCBI Taxonomy" id="2586643"/>
    <lineage>
        <taxon>Archaea</taxon>
        <taxon>Methanobacteriati</taxon>
        <taxon>Methanobacteriota</taxon>
        <taxon>Thermococci</taxon>
        <taxon>Thermococcales</taxon>
        <taxon>Thermococcaceae</taxon>
        <taxon>Thermococcus</taxon>
    </lineage>
</organism>
<accession>A0A4Y5SJN8</accession>
<dbReference type="OrthoDB" id="376569at2157"/>
<dbReference type="AlphaFoldDB" id="A0A4Y5SJN8"/>
<sequence length="209" mass="23970">MELKLRGRFFEIVAHLPETRASCRYPFKVSLKIGDVLVTPQQGGVFGDLFGLVRDLVRLSICLLGEGKCEEAEGDSFLFWRDMAVEAGCYKADEIPIEDAVAGKRKIYSTSLMLQDCVFSFRPVKNHLMLHFKCGNRNHGPLEIPTKDFVLDVLSLSREFLKFLMENLERINKQLEKNGCEWPFIITKGELLGLEKDVQYLKEILSRKH</sequence>
<evidence type="ECO:0000313" key="2">
    <source>
        <dbReference type="Proteomes" id="UP000306007"/>
    </source>
</evidence>
<protein>
    <submittedName>
        <fullName evidence="1">Uncharacterized protein</fullName>
    </submittedName>
</protein>
<keyword evidence="2" id="KW-1185">Reference proteome</keyword>
<dbReference type="EMBL" id="CP040846">
    <property type="protein sequence ID" value="QDA31005.1"/>
    <property type="molecule type" value="Genomic_DNA"/>
</dbReference>
<proteinExistence type="predicted"/>